<accession>B9S870</accession>
<dbReference type="InParanoid" id="B9S870"/>
<dbReference type="Proteomes" id="UP000008311">
    <property type="component" value="Unassembled WGS sequence"/>
</dbReference>
<dbReference type="EMBL" id="EQ973890">
    <property type="protein sequence ID" value="EEF40164.1"/>
    <property type="molecule type" value="Genomic_DNA"/>
</dbReference>
<name>B9S870_RICCO</name>
<organism evidence="1 2">
    <name type="scientific">Ricinus communis</name>
    <name type="common">Castor bean</name>
    <dbReference type="NCBI Taxonomy" id="3988"/>
    <lineage>
        <taxon>Eukaryota</taxon>
        <taxon>Viridiplantae</taxon>
        <taxon>Streptophyta</taxon>
        <taxon>Embryophyta</taxon>
        <taxon>Tracheophyta</taxon>
        <taxon>Spermatophyta</taxon>
        <taxon>Magnoliopsida</taxon>
        <taxon>eudicotyledons</taxon>
        <taxon>Gunneridae</taxon>
        <taxon>Pentapetalae</taxon>
        <taxon>rosids</taxon>
        <taxon>fabids</taxon>
        <taxon>Malpighiales</taxon>
        <taxon>Euphorbiaceae</taxon>
        <taxon>Acalyphoideae</taxon>
        <taxon>Acalypheae</taxon>
        <taxon>Ricinus</taxon>
    </lineage>
</organism>
<protein>
    <submittedName>
        <fullName evidence="1">Uncharacterized protein</fullName>
    </submittedName>
</protein>
<evidence type="ECO:0000313" key="2">
    <source>
        <dbReference type="Proteomes" id="UP000008311"/>
    </source>
</evidence>
<gene>
    <name evidence="1" type="ORF">RCOM_1730920</name>
</gene>
<proteinExistence type="predicted"/>
<dbReference type="AlphaFoldDB" id="B9S870"/>
<sequence length="67" mass="7389">MNILALSPWMPIGLGTPSTAGSASHANSRSTHSRLRVHLRNNMLESSRSCSCKIRKIHGRDKVEVSF</sequence>
<keyword evidence="2" id="KW-1185">Reference proteome</keyword>
<reference evidence="2" key="1">
    <citation type="journal article" date="2010" name="Nat. Biotechnol.">
        <title>Draft genome sequence of the oilseed species Ricinus communis.</title>
        <authorList>
            <person name="Chan A.P."/>
            <person name="Crabtree J."/>
            <person name="Zhao Q."/>
            <person name="Lorenzi H."/>
            <person name="Orvis J."/>
            <person name="Puiu D."/>
            <person name="Melake-Berhan A."/>
            <person name="Jones K.M."/>
            <person name="Redman J."/>
            <person name="Chen G."/>
            <person name="Cahoon E.B."/>
            <person name="Gedil M."/>
            <person name="Stanke M."/>
            <person name="Haas B.J."/>
            <person name="Wortman J.R."/>
            <person name="Fraser-Liggett C.M."/>
            <person name="Ravel J."/>
            <person name="Rabinowicz P.D."/>
        </authorList>
    </citation>
    <scope>NUCLEOTIDE SEQUENCE [LARGE SCALE GENOMIC DNA]</scope>
    <source>
        <strain evidence="2">cv. Hale</strain>
    </source>
</reference>
<evidence type="ECO:0000313" key="1">
    <source>
        <dbReference type="EMBL" id="EEF40164.1"/>
    </source>
</evidence>